<dbReference type="InterPro" id="IPR003500">
    <property type="entry name" value="RpiB_LacA_LacB"/>
</dbReference>
<dbReference type="Gene3D" id="3.40.1400.10">
    <property type="entry name" value="Sugar-phosphate isomerase, RpiB/LacA/LacB"/>
    <property type="match status" value="1"/>
</dbReference>
<dbReference type="EMBL" id="EQ999984">
    <property type="protein sequence ID" value="EEQ85599.2"/>
    <property type="molecule type" value="Genomic_DNA"/>
</dbReference>
<dbReference type="RefSeq" id="XP_045273314.1">
    <property type="nucleotide sequence ID" value="XM_045424640.1"/>
</dbReference>
<dbReference type="NCBIfam" id="NF004051">
    <property type="entry name" value="PRK05571.1"/>
    <property type="match status" value="1"/>
</dbReference>
<keyword evidence="2 3" id="KW-0413">Isomerase</keyword>
<protein>
    <submittedName>
        <fullName evidence="3">Ribose 5-phosphate isomerase B</fullName>
    </submittedName>
</protein>
<accession>A0ABP2EPW0</accession>
<dbReference type="SUPFAM" id="SSF89623">
    <property type="entry name" value="Ribose/Galactose isomerase RpiB/AlsB"/>
    <property type="match status" value="1"/>
</dbReference>
<dbReference type="InterPro" id="IPR036569">
    <property type="entry name" value="RpiB_LacA_LacB_sf"/>
</dbReference>
<dbReference type="Pfam" id="PF02502">
    <property type="entry name" value="LacAB_rpiB"/>
    <property type="match status" value="1"/>
</dbReference>
<dbReference type="PANTHER" id="PTHR43732">
    <property type="entry name" value="RIBOSE 5-PHOSPHATE ISOMERASE-RELATED"/>
    <property type="match status" value="1"/>
</dbReference>
<dbReference type="PANTHER" id="PTHR43732:SF1">
    <property type="entry name" value="RIBOSE 5-PHOSPHATE ISOMERASE"/>
    <property type="match status" value="1"/>
</dbReference>
<evidence type="ECO:0000313" key="3">
    <source>
        <dbReference type="EMBL" id="EEQ85599.2"/>
    </source>
</evidence>
<dbReference type="InterPro" id="IPR011860">
    <property type="entry name" value="Rib-5-P_Isoase_Actino"/>
</dbReference>
<dbReference type="GeneID" id="69030362"/>
<organism evidence="3 4">
    <name type="scientific">Ajellomyces dermatitidis (strain ER-3 / ATCC MYA-2586)</name>
    <name type="common">Blastomyces dermatitidis</name>
    <dbReference type="NCBI Taxonomy" id="559297"/>
    <lineage>
        <taxon>Eukaryota</taxon>
        <taxon>Fungi</taxon>
        <taxon>Dikarya</taxon>
        <taxon>Ascomycota</taxon>
        <taxon>Pezizomycotina</taxon>
        <taxon>Eurotiomycetes</taxon>
        <taxon>Eurotiomycetidae</taxon>
        <taxon>Onygenales</taxon>
        <taxon>Ajellomycetaceae</taxon>
        <taxon>Blastomyces</taxon>
    </lineage>
</organism>
<dbReference type="NCBIfam" id="TIGR02133">
    <property type="entry name" value="RPI_actino"/>
    <property type="match status" value="1"/>
</dbReference>
<evidence type="ECO:0000256" key="2">
    <source>
        <dbReference type="ARBA" id="ARBA00023235"/>
    </source>
</evidence>
<reference evidence="4" key="1">
    <citation type="journal article" date="2015" name="PLoS Genet.">
        <title>The dynamic genome and transcriptome of the human fungal pathogen Blastomyces and close relative Emmonsia.</title>
        <authorList>
            <person name="Munoz J.F."/>
            <person name="Gauthier G.M."/>
            <person name="Desjardins C.A."/>
            <person name="Gallo J.E."/>
            <person name="Holder J."/>
            <person name="Sullivan T.D."/>
            <person name="Marty A.J."/>
            <person name="Carmen J.C."/>
            <person name="Chen Z."/>
            <person name="Ding L."/>
            <person name="Gujja S."/>
            <person name="Magrini V."/>
            <person name="Misas E."/>
            <person name="Mitreva M."/>
            <person name="Priest M."/>
            <person name="Saif S."/>
            <person name="Whiston E.A."/>
            <person name="Young S."/>
            <person name="Zeng Q."/>
            <person name="Goldman W.E."/>
            <person name="Mardis E.R."/>
            <person name="Taylor J.W."/>
            <person name="McEwen J.G."/>
            <person name="Clay O.K."/>
            <person name="Klein B.S."/>
            <person name="Cuomo C.A."/>
        </authorList>
    </citation>
    <scope>NUCLEOTIDE SEQUENCE [LARGE SCALE GENOMIC DNA]</scope>
    <source>
        <strain evidence="4">ER-3 / ATCC MYA-2586</strain>
    </source>
</reference>
<proteinExistence type="inferred from homology"/>
<dbReference type="GO" id="GO:0016853">
    <property type="term" value="F:isomerase activity"/>
    <property type="evidence" value="ECO:0007669"/>
    <property type="project" value="UniProtKB-KW"/>
</dbReference>
<dbReference type="Proteomes" id="UP000002039">
    <property type="component" value="Unassembled WGS sequence"/>
</dbReference>
<name>A0ABP2EPW0_AJEDR</name>
<keyword evidence="4" id="KW-1185">Reference proteome</keyword>
<evidence type="ECO:0000256" key="1">
    <source>
        <dbReference type="ARBA" id="ARBA00008754"/>
    </source>
</evidence>
<evidence type="ECO:0000313" key="4">
    <source>
        <dbReference type="Proteomes" id="UP000002039"/>
    </source>
</evidence>
<comment type="similarity">
    <text evidence="1">Belongs to the LacAB/RpiB family.</text>
</comment>
<dbReference type="InterPro" id="IPR051812">
    <property type="entry name" value="SPI_LacAB/RpiB"/>
</dbReference>
<sequence length="266" mass="28859">MEMKMLLKCQITAKSLAVALKVLQFLFVLCKRATWDVGCQTFGYIYRADAPFSIRLFSTSVQKSYLSIPPPVYLLPNQSFLLKASNLSPTSPQNIRNYAIQTLSTPTRMTPAPLRIVMACDEAGHSYKETLKAHLSNNPLVASITDVGVPSADDKTAYPHVAVQAAQLIKEGKADRALLICGTGLGVAIAANKVAGIRAVTAHDPFSVERSVLSNDAQVLCFGQRVIGIELAKKLAADWLNYRFDTSSASSAKVKVIGEYEAKFAC</sequence>
<gene>
    <name evidence="3" type="ORF">BDCG_08868</name>
</gene>
<dbReference type="NCBIfam" id="TIGR00689">
    <property type="entry name" value="rpiB_lacA_lacB"/>
    <property type="match status" value="1"/>
</dbReference>